<sequence length="349" mass="38383">MEAPKDVTTECMVEGRRPSVARATSLPSSSTSAGVASGMLSSCSADGFSNRPPLPRACSESVAAGVLERRRRKALSENGAAPLSLVLDFDGLSSKVVLADVSLMKAARRAAAEPREWDWGFGNASSSKNTGSKASSLQSSANHRSRRMDHYFVDPQEEATLLRARARLYGDQEDRGSCGSEYAAEPVRYRVECEWDWALGGRCRVPTEFYCARASVPRRIARAYLPRDEVVESSRKSRHNVSEQEVEARSDLHQRQVTDQLSLHTAGDDHRHSRSRQKAARSQAHRLHHRHKASLQILTGLDMPSALHGEDDKTATPSSSKALSPFEGAREHALGCARSRSVERYRSAN</sequence>
<dbReference type="EMBL" id="OOIP01000001">
    <property type="protein sequence ID" value="SPO34649.1"/>
    <property type="molecule type" value="Genomic_DNA"/>
</dbReference>
<protein>
    <submittedName>
        <fullName evidence="2">Uncharacterized protein</fullName>
    </submittedName>
</protein>
<feature type="region of interest" description="Disordered" evidence="1">
    <location>
        <begin position="121"/>
        <end position="148"/>
    </location>
</feature>
<name>A0A5C3EU98_9BASI</name>
<organism evidence="2 3">
    <name type="scientific">Pseudozyma flocculosa</name>
    <dbReference type="NCBI Taxonomy" id="84751"/>
    <lineage>
        <taxon>Eukaryota</taxon>
        <taxon>Fungi</taxon>
        <taxon>Dikarya</taxon>
        <taxon>Basidiomycota</taxon>
        <taxon>Ustilaginomycotina</taxon>
        <taxon>Ustilaginomycetes</taxon>
        <taxon>Ustilaginales</taxon>
        <taxon>Ustilaginaceae</taxon>
        <taxon>Pseudozyma</taxon>
    </lineage>
</organism>
<dbReference type="AlphaFoldDB" id="A0A5C3EU98"/>
<feature type="region of interest" description="Disordered" evidence="1">
    <location>
        <begin position="229"/>
        <end position="327"/>
    </location>
</feature>
<proteinExistence type="predicted"/>
<reference evidence="2 3" key="1">
    <citation type="submission" date="2018-03" db="EMBL/GenBank/DDBJ databases">
        <authorList>
            <person name="Guldener U."/>
        </authorList>
    </citation>
    <scope>NUCLEOTIDE SEQUENCE [LARGE SCALE GENOMIC DNA]</scope>
    <source>
        <strain evidence="2 3">DAOM196992</strain>
    </source>
</reference>
<feature type="compositionally biased region" description="Low complexity" evidence="1">
    <location>
        <begin position="122"/>
        <end position="136"/>
    </location>
</feature>
<dbReference type="OrthoDB" id="2554281at2759"/>
<feature type="compositionally biased region" description="Basic residues" evidence="1">
    <location>
        <begin position="272"/>
        <end position="293"/>
    </location>
</feature>
<feature type="compositionally biased region" description="Basic and acidic residues" evidence="1">
    <location>
        <begin position="229"/>
        <end position="256"/>
    </location>
</feature>
<evidence type="ECO:0000313" key="3">
    <source>
        <dbReference type="Proteomes" id="UP000323386"/>
    </source>
</evidence>
<keyword evidence="3" id="KW-1185">Reference proteome</keyword>
<evidence type="ECO:0000313" key="2">
    <source>
        <dbReference type="EMBL" id="SPO34649.1"/>
    </source>
</evidence>
<dbReference type="Proteomes" id="UP000323386">
    <property type="component" value="Unassembled WGS sequence"/>
</dbReference>
<accession>A0A5C3EU98</accession>
<gene>
    <name evidence="2" type="ORF">PSFLO_00120</name>
</gene>
<evidence type="ECO:0000256" key="1">
    <source>
        <dbReference type="SAM" id="MobiDB-lite"/>
    </source>
</evidence>